<feature type="transmembrane region" description="Helical" evidence="6">
    <location>
        <begin position="153"/>
        <end position="171"/>
    </location>
</feature>
<gene>
    <name evidence="7" type="ORF">Z518_02322</name>
</gene>
<organism evidence="7 8">
    <name type="scientific">Rhinocladiella mackenziei CBS 650.93</name>
    <dbReference type="NCBI Taxonomy" id="1442369"/>
    <lineage>
        <taxon>Eukaryota</taxon>
        <taxon>Fungi</taxon>
        <taxon>Dikarya</taxon>
        <taxon>Ascomycota</taxon>
        <taxon>Pezizomycotina</taxon>
        <taxon>Eurotiomycetes</taxon>
        <taxon>Chaetothyriomycetidae</taxon>
        <taxon>Chaetothyriales</taxon>
        <taxon>Herpotrichiellaceae</taxon>
        <taxon>Rhinocladiella</taxon>
    </lineage>
</organism>
<evidence type="ECO:0000313" key="8">
    <source>
        <dbReference type="Proteomes" id="UP000053617"/>
    </source>
</evidence>
<feature type="transmembrane region" description="Helical" evidence="6">
    <location>
        <begin position="53"/>
        <end position="78"/>
    </location>
</feature>
<keyword evidence="3 6" id="KW-0812">Transmembrane</keyword>
<sequence>MTLSTNEAFQSIVTDNKDSASPETYGPIDTSDLASVTVDSIQVALLQGGPVTLIYGILISSIVFGCIALTMAELASVYPTAGGQYHFVSVLAPEKVRRGMSYACGLLSIFAWIAIGASVGIIIAQQIMTLAIAVWGLLFNLFILKRALWTHDIGFTVTIVLFIVTFILTLVRSVPKAPSSFVWTTFINYTGWPDAICFITGLSTSCYMYAGLDASMHMAEECTTAARTVPKAIISPVMIGTVFIPVEVQMEGLHSTSLAFGLTVAGLFLGIFVIHAVIETTSRMTWSFARDNGLFASDYLSQIHPRLQIPVRSLLSSWVLLAICGCIYVASTTAFDALIGSSVVLQMMTFIIPTAPLLYRRRSEEYLPSNRPFAVPKPIGYTANIIVCCFGVVTIIFFNFPAFLPATGSSMNYTCAILGILLVLGLLNWFAHARRYYQGPIIEYST</sequence>
<dbReference type="EMBL" id="KN847476">
    <property type="protein sequence ID" value="KIX07668.1"/>
    <property type="molecule type" value="Genomic_DNA"/>
</dbReference>
<dbReference type="GO" id="GO:0022857">
    <property type="term" value="F:transmembrane transporter activity"/>
    <property type="evidence" value="ECO:0007669"/>
    <property type="project" value="InterPro"/>
</dbReference>
<dbReference type="PIRSF" id="PIRSF006060">
    <property type="entry name" value="AA_transporter"/>
    <property type="match status" value="1"/>
</dbReference>
<keyword evidence="8" id="KW-1185">Reference proteome</keyword>
<dbReference type="GeneID" id="25290393"/>
<keyword evidence="4 6" id="KW-1133">Transmembrane helix</keyword>
<dbReference type="Proteomes" id="UP000053617">
    <property type="component" value="Unassembled WGS sequence"/>
</dbReference>
<evidence type="ECO:0008006" key="9">
    <source>
        <dbReference type="Google" id="ProtNLM"/>
    </source>
</evidence>
<dbReference type="Gene3D" id="1.20.1740.10">
    <property type="entry name" value="Amino acid/polyamine transporter I"/>
    <property type="match status" value="1"/>
</dbReference>
<dbReference type="OrthoDB" id="4476201at2759"/>
<feature type="transmembrane region" description="Helical" evidence="6">
    <location>
        <begin position="379"/>
        <end position="404"/>
    </location>
</feature>
<feature type="transmembrane region" description="Helical" evidence="6">
    <location>
        <begin position="224"/>
        <end position="246"/>
    </location>
</feature>
<feature type="transmembrane region" description="Helical" evidence="6">
    <location>
        <begin position="258"/>
        <end position="278"/>
    </location>
</feature>
<keyword evidence="2" id="KW-0813">Transport</keyword>
<feature type="transmembrane region" description="Helical" evidence="6">
    <location>
        <begin position="410"/>
        <end position="431"/>
    </location>
</feature>
<dbReference type="AlphaFoldDB" id="A0A0D2HB55"/>
<protein>
    <recommendedName>
        <fullName evidence="9">Amino acid transporter</fullName>
    </recommendedName>
</protein>
<feature type="transmembrane region" description="Helical" evidence="6">
    <location>
        <begin position="127"/>
        <end position="144"/>
    </location>
</feature>
<dbReference type="PANTHER" id="PTHR45649">
    <property type="entry name" value="AMINO-ACID PERMEASE BAT1"/>
    <property type="match status" value="1"/>
</dbReference>
<dbReference type="Pfam" id="PF13520">
    <property type="entry name" value="AA_permease_2"/>
    <property type="match status" value="2"/>
</dbReference>
<dbReference type="STRING" id="1442369.A0A0D2HB55"/>
<dbReference type="VEuPathDB" id="FungiDB:Z518_02322"/>
<dbReference type="RefSeq" id="XP_013274804.1">
    <property type="nucleotide sequence ID" value="XM_013419350.1"/>
</dbReference>
<keyword evidence="5 6" id="KW-0472">Membrane</keyword>
<comment type="subcellular location">
    <subcellularLocation>
        <location evidence="1">Membrane</location>
        <topology evidence="1">Multi-pass membrane protein</topology>
    </subcellularLocation>
</comment>
<dbReference type="InterPro" id="IPR002293">
    <property type="entry name" value="AA/rel_permease1"/>
</dbReference>
<feature type="transmembrane region" description="Helical" evidence="6">
    <location>
        <begin position="337"/>
        <end position="359"/>
    </location>
</feature>
<reference evidence="7 8" key="1">
    <citation type="submission" date="2015-01" db="EMBL/GenBank/DDBJ databases">
        <title>The Genome Sequence of Rhinocladiella mackenzie CBS 650.93.</title>
        <authorList>
            <consortium name="The Broad Institute Genomics Platform"/>
            <person name="Cuomo C."/>
            <person name="de Hoog S."/>
            <person name="Gorbushina A."/>
            <person name="Stielow B."/>
            <person name="Teixiera M."/>
            <person name="Abouelleil A."/>
            <person name="Chapman S.B."/>
            <person name="Priest M."/>
            <person name="Young S.K."/>
            <person name="Wortman J."/>
            <person name="Nusbaum C."/>
            <person name="Birren B."/>
        </authorList>
    </citation>
    <scope>NUCLEOTIDE SEQUENCE [LARGE SCALE GENOMIC DNA]</scope>
    <source>
        <strain evidence="7 8">CBS 650.93</strain>
    </source>
</reference>
<proteinExistence type="predicted"/>
<name>A0A0D2HB55_9EURO</name>
<feature type="transmembrane region" description="Helical" evidence="6">
    <location>
        <begin position="99"/>
        <end position="121"/>
    </location>
</feature>
<evidence type="ECO:0000313" key="7">
    <source>
        <dbReference type="EMBL" id="KIX07668.1"/>
    </source>
</evidence>
<dbReference type="GO" id="GO:0016020">
    <property type="term" value="C:membrane"/>
    <property type="evidence" value="ECO:0007669"/>
    <property type="project" value="UniProtKB-SubCell"/>
</dbReference>
<dbReference type="PANTHER" id="PTHR45649:SF19">
    <property type="entry name" value="TRANSPORTER, PUTATIVE (EUROFUNG)-RELATED"/>
    <property type="match status" value="1"/>
</dbReference>
<evidence type="ECO:0000256" key="3">
    <source>
        <dbReference type="ARBA" id="ARBA00022692"/>
    </source>
</evidence>
<evidence type="ECO:0000256" key="4">
    <source>
        <dbReference type="ARBA" id="ARBA00022989"/>
    </source>
</evidence>
<feature type="transmembrane region" description="Helical" evidence="6">
    <location>
        <begin position="191"/>
        <end position="212"/>
    </location>
</feature>
<evidence type="ECO:0000256" key="5">
    <source>
        <dbReference type="ARBA" id="ARBA00023136"/>
    </source>
</evidence>
<accession>A0A0D2HB55</accession>
<evidence type="ECO:0000256" key="2">
    <source>
        <dbReference type="ARBA" id="ARBA00022448"/>
    </source>
</evidence>
<evidence type="ECO:0000256" key="6">
    <source>
        <dbReference type="SAM" id="Phobius"/>
    </source>
</evidence>
<feature type="transmembrane region" description="Helical" evidence="6">
    <location>
        <begin position="314"/>
        <end position="331"/>
    </location>
</feature>
<dbReference type="HOGENOM" id="CLU_004495_2_4_1"/>
<evidence type="ECO:0000256" key="1">
    <source>
        <dbReference type="ARBA" id="ARBA00004141"/>
    </source>
</evidence>